<reference evidence="5" key="1">
    <citation type="submission" date="2020-03" db="EMBL/GenBank/DDBJ databases">
        <title>Long-read based genome assembly of a Labrador retriever dog.</title>
        <authorList>
            <person name="Eory L."/>
            <person name="Zhang W."/>
            <person name="Schoenebeck J."/>
        </authorList>
    </citation>
    <scope>NUCLEOTIDE SEQUENCE [LARGE SCALE GENOMIC DNA]</scope>
    <source>
        <strain evidence="5">Labrador retriever</strain>
    </source>
</reference>
<feature type="compositionally biased region" description="Low complexity" evidence="1">
    <location>
        <begin position="236"/>
        <end position="245"/>
    </location>
</feature>
<dbReference type="GO" id="GO:0019814">
    <property type="term" value="C:immunoglobulin complex"/>
    <property type="evidence" value="ECO:0000318"/>
    <property type="project" value="GO_Central"/>
</dbReference>
<feature type="domain" description="Immunoglobulin" evidence="4">
    <location>
        <begin position="26"/>
        <end position="116"/>
    </location>
</feature>
<dbReference type="InterPro" id="IPR013106">
    <property type="entry name" value="Ig_V-set"/>
</dbReference>
<dbReference type="InterPro" id="IPR003599">
    <property type="entry name" value="Ig_sub"/>
</dbReference>
<dbReference type="GeneTree" id="ENSGT00940000153474"/>
<dbReference type="Gene3D" id="2.60.40.10">
    <property type="entry name" value="Immunoglobulins"/>
    <property type="match status" value="1"/>
</dbReference>
<dbReference type="InterPro" id="IPR036179">
    <property type="entry name" value="Ig-like_dom_sf"/>
</dbReference>
<dbReference type="Pfam" id="PF07686">
    <property type="entry name" value="V-set"/>
    <property type="match status" value="1"/>
</dbReference>
<name>A0A8I3PLF8_CANLF</name>
<organism evidence="5 6">
    <name type="scientific">Canis lupus familiaris</name>
    <name type="common">Dog</name>
    <name type="synonym">Canis familiaris</name>
    <dbReference type="NCBI Taxonomy" id="9615"/>
    <lineage>
        <taxon>Eukaryota</taxon>
        <taxon>Metazoa</taxon>
        <taxon>Chordata</taxon>
        <taxon>Craniata</taxon>
        <taxon>Vertebrata</taxon>
        <taxon>Euteleostomi</taxon>
        <taxon>Mammalia</taxon>
        <taxon>Eutheria</taxon>
        <taxon>Laurasiatheria</taxon>
        <taxon>Carnivora</taxon>
        <taxon>Caniformia</taxon>
        <taxon>Canidae</taxon>
        <taxon>Canis</taxon>
    </lineage>
</organism>
<evidence type="ECO:0000256" key="2">
    <source>
        <dbReference type="SAM" id="SignalP"/>
    </source>
</evidence>
<dbReference type="SUPFAM" id="SSF48726">
    <property type="entry name" value="Immunoglobulin"/>
    <property type="match status" value="1"/>
</dbReference>
<keyword evidence="6" id="KW-1185">Reference proteome</keyword>
<proteinExistence type="predicted"/>
<dbReference type="InterPro" id="IPR050150">
    <property type="entry name" value="IgV_Light_Chain"/>
</dbReference>
<evidence type="ECO:0000259" key="4">
    <source>
        <dbReference type="SMART" id="SM00409"/>
    </source>
</evidence>
<feature type="compositionally biased region" description="Polar residues" evidence="1">
    <location>
        <begin position="216"/>
        <end position="235"/>
    </location>
</feature>
<protein>
    <submittedName>
        <fullName evidence="5">Uncharacterized protein</fullName>
    </submittedName>
</protein>
<feature type="region of interest" description="Disordered" evidence="1">
    <location>
        <begin position="216"/>
        <end position="245"/>
    </location>
</feature>
<dbReference type="PANTHER" id="PTHR23267">
    <property type="entry name" value="IMMUNOGLOBULIN LIGHT CHAIN"/>
    <property type="match status" value="1"/>
</dbReference>
<dbReference type="Ensembl" id="ENSCAFT00845040438.1">
    <property type="protein sequence ID" value="ENSCAFP00845031665.1"/>
    <property type="gene ID" value="ENSCAFG00845022910.1"/>
</dbReference>
<dbReference type="GO" id="GO:0006955">
    <property type="term" value="P:immune response"/>
    <property type="evidence" value="ECO:0000318"/>
    <property type="project" value="GO_Central"/>
</dbReference>
<evidence type="ECO:0000256" key="1">
    <source>
        <dbReference type="SAM" id="MobiDB-lite"/>
    </source>
</evidence>
<evidence type="ECO:0000313" key="6">
    <source>
        <dbReference type="Proteomes" id="UP000805418"/>
    </source>
</evidence>
<reference evidence="5" key="3">
    <citation type="submission" date="2025-09" db="UniProtKB">
        <authorList>
            <consortium name="Ensembl"/>
        </authorList>
    </citation>
    <scope>IDENTIFICATION</scope>
    <source>
        <strain evidence="5">Boxer</strain>
    </source>
</reference>
<feature type="chain" id="PRO_5043905025" evidence="2">
    <location>
        <begin position="20"/>
        <end position="283"/>
    </location>
</feature>
<accession>A0A8I3PLF8</accession>
<dbReference type="SMART" id="SM00409">
    <property type="entry name" value="IG"/>
    <property type="match status" value="1"/>
</dbReference>
<feature type="signal peptide" evidence="2">
    <location>
        <begin position="1"/>
        <end position="19"/>
    </location>
</feature>
<evidence type="ECO:0000313" key="5">
    <source>
        <dbReference type="Ensembl" id="ENSCAFP00845031665.1"/>
    </source>
</evidence>
<dbReference type="AlphaFoldDB" id="A0A8I3PLF8"/>
<dbReference type="Proteomes" id="UP000805418">
    <property type="component" value="Unassembled WGS sequence"/>
</dbReference>
<feature type="domain" description="Immunoglobulin V-set" evidence="3">
    <location>
        <begin position="36"/>
        <end position="102"/>
    </location>
</feature>
<dbReference type="SMART" id="SM00406">
    <property type="entry name" value="IGv"/>
    <property type="match status" value="1"/>
</dbReference>
<dbReference type="OrthoDB" id="6103117at2759"/>
<keyword evidence="2" id="KW-0732">Signal</keyword>
<dbReference type="InterPro" id="IPR013783">
    <property type="entry name" value="Ig-like_fold"/>
</dbReference>
<sequence>MAWSPLLLSLLTHCTGSWAQSILTQQPSVSGSLGQRVTISCTGFPMGWYQQSPGKSPSLLIYDETRNSGVPDRFSGSRTGSSASLPISGLQAEDKTEYYCSAWDDRLDAHTVLWVHGEVRHKPAVPTAKGFPLIQVCLRHSSSEVCSVCPGNNGSHEWALNPYLEITFRSLGGPDPFSGSVSGNSSFMNITRLWSEDGAAPHSPSWDKILGAHTEPQTCENGEQTPFSSAGSRNPTSVQAQPVASASPAPAAATLGLGPSWALPWRGCFHLPFYPQVTHNNPF</sequence>
<reference evidence="5" key="2">
    <citation type="submission" date="2025-08" db="UniProtKB">
        <authorList>
            <consortium name="Ensembl"/>
        </authorList>
    </citation>
    <scope>IDENTIFICATION</scope>
    <source>
        <strain evidence="5">Boxer</strain>
    </source>
</reference>
<evidence type="ECO:0000259" key="3">
    <source>
        <dbReference type="SMART" id="SM00406"/>
    </source>
</evidence>